<dbReference type="Gene3D" id="3.30.70.80">
    <property type="entry name" value="Peptidase S8 propeptide/proteinase inhibitor I9"/>
    <property type="match status" value="1"/>
</dbReference>
<dbReference type="PROSITE" id="PS51892">
    <property type="entry name" value="SUBTILASE"/>
    <property type="match status" value="1"/>
</dbReference>
<dbReference type="EMBL" id="CP043494">
    <property type="protein sequence ID" value="WNG42819.1"/>
    <property type="molecule type" value="Genomic_DNA"/>
</dbReference>
<keyword evidence="10" id="KW-1185">Reference proteome</keyword>
<dbReference type="InterPro" id="IPR022398">
    <property type="entry name" value="Peptidase_S8_His-AS"/>
</dbReference>
<dbReference type="Proteomes" id="UP001611383">
    <property type="component" value="Chromosome"/>
</dbReference>
<protein>
    <submittedName>
        <fullName evidence="9">S8 family serine peptidase</fullName>
    </submittedName>
</protein>
<feature type="active site" description="Charge relay system" evidence="5">
    <location>
        <position position="444"/>
    </location>
</feature>
<dbReference type="PRINTS" id="PR00723">
    <property type="entry name" value="SUBTILISIN"/>
</dbReference>
<dbReference type="InterPro" id="IPR000209">
    <property type="entry name" value="Peptidase_S8/S53_dom"/>
</dbReference>
<gene>
    <name evidence="9" type="ORF">F0U60_00915</name>
</gene>
<dbReference type="PROSITE" id="PS00137">
    <property type="entry name" value="SUBTILASE_HIS"/>
    <property type="match status" value="1"/>
</dbReference>
<keyword evidence="3 5" id="KW-0378">Hydrolase</keyword>
<dbReference type="InterPro" id="IPR015500">
    <property type="entry name" value="Peptidase_S8_subtilisin-rel"/>
</dbReference>
<dbReference type="InterPro" id="IPR023828">
    <property type="entry name" value="Peptidase_S8_Ser-AS"/>
</dbReference>
<feature type="active site" description="Charge relay system" evidence="5">
    <location>
        <position position="162"/>
    </location>
</feature>
<feature type="domain" description="Peptidase S8/S53" evidence="7">
    <location>
        <begin position="414"/>
        <end position="492"/>
    </location>
</feature>
<evidence type="ECO:0000313" key="10">
    <source>
        <dbReference type="Proteomes" id="UP001611383"/>
    </source>
</evidence>
<dbReference type="Pfam" id="PF22148">
    <property type="entry name" value="Fervidolysin_NPro-like"/>
    <property type="match status" value="1"/>
</dbReference>
<dbReference type="PROSITE" id="PS00138">
    <property type="entry name" value="SUBTILASE_SER"/>
    <property type="match status" value="1"/>
</dbReference>
<dbReference type="InterPro" id="IPR036852">
    <property type="entry name" value="Peptidase_S8/S53_dom_sf"/>
</dbReference>
<evidence type="ECO:0000256" key="2">
    <source>
        <dbReference type="ARBA" id="ARBA00022670"/>
    </source>
</evidence>
<feature type="active site" description="Charge relay system" evidence="5">
    <location>
        <position position="132"/>
    </location>
</feature>
<evidence type="ECO:0000313" key="9">
    <source>
        <dbReference type="EMBL" id="WNG42819.1"/>
    </source>
</evidence>
<name>A0ABY9WG97_9BACT</name>
<comment type="similarity">
    <text evidence="1 5 6">Belongs to the peptidase S8 family.</text>
</comment>
<dbReference type="SUPFAM" id="SSF54897">
    <property type="entry name" value="Protease propeptides/inhibitors"/>
    <property type="match status" value="1"/>
</dbReference>
<keyword evidence="2 5" id="KW-0645">Protease</keyword>
<evidence type="ECO:0000259" key="7">
    <source>
        <dbReference type="Pfam" id="PF00082"/>
    </source>
</evidence>
<evidence type="ECO:0000256" key="6">
    <source>
        <dbReference type="RuleBase" id="RU003355"/>
    </source>
</evidence>
<dbReference type="Gene3D" id="3.40.50.200">
    <property type="entry name" value="Peptidase S8/S53 domain"/>
    <property type="match status" value="1"/>
</dbReference>
<feature type="domain" description="Fervidolysin-like N-terminal prodomain" evidence="8">
    <location>
        <begin position="39"/>
        <end position="93"/>
    </location>
</feature>
<sequence length="507" mass="51550">MKKLSLMGALAVLSACTSEVSTEAQALGSQKANLSETQRVIVSFRKGADRAKVISAAGGKELLAIHGMNASAVELPVQALSALSKNPAVEFVEEDAPRKLLSQSTPYGIDQVQAPLVWPSATGANRKICIIDSGLYAAHEDHQSGKTITGYPTGWNTDKCHHGTHVAGSIAAVNNTTGVVGVLPNGVNLHIIKVFGDDCAWTYASSLADAANRCVSAGANVISMSLGGATKSRTEETAFNNAWSAGLISVAAAGNDGNNRMSYPASYPSVISVGAVDSNKQIASFSQYNTEVDIAAPGVGVVSTVGAVDNNSLTVAGTTYTGGYITGGARSAGVTGALVNGGLCDSVGAWSGKVVLCQRGTIGFVDKVNNVKAGGGIAAAIYNNVAGGFAGTLGEGVSSTIPAISLSQEDGNAIIAAGGIGQSATEVSQYTQPASGYEAYDGTSMATPHVSAVAALVWSYNTSWTNTRVRAALEKSAQDLGTAGRDNYYGNGLVQAKAALDYAIANP</sequence>
<proteinExistence type="inferred from homology"/>
<evidence type="ECO:0000256" key="4">
    <source>
        <dbReference type="ARBA" id="ARBA00022825"/>
    </source>
</evidence>
<dbReference type="Gene3D" id="3.50.30.30">
    <property type="match status" value="1"/>
</dbReference>
<dbReference type="SUPFAM" id="SSF52743">
    <property type="entry name" value="Subtilisin-like"/>
    <property type="match status" value="1"/>
</dbReference>
<dbReference type="InterPro" id="IPR054399">
    <property type="entry name" value="Fervidolysin-like_N_prodom"/>
</dbReference>
<dbReference type="PROSITE" id="PS00136">
    <property type="entry name" value="SUBTILASE_ASP"/>
    <property type="match status" value="1"/>
</dbReference>
<keyword evidence="4 5" id="KW-0720">Serine protease</keyword>
<dbReference type="InterPro" id="IPR023827">
    <property type="entry name" value="Peptidase_S8_Asp-AS"/>
</dbReference>
<dbReference type="InterPro" id="IPR050131">
    <property type="entry name" value="Peptidase_S8_subtilisin-like"/>
</dbReference>
<evidence type="ECO:0000256" key="5">
    <source>
        <dbReference type="PROSITE-ProRule" id="PRU01240"/>
    </source>
</evidence>
<feature type="domain" description="Peptidase S8/S53" evidence="7">
    <location>
        <begin position="124"/>
        <end position="315"/>
    </location>
</feature>
<dbReference type="RefSeq" id="WP_395812926.1">
    <property type="nucleotide sequence ID" value="NZ_CP043494.1"/>
</dbReference>
<organism evidence="9 10">
    <name type="scientific">Archangium minus</name>
    <dbReference type="NCBI Taxonomy" id="83450"/>
    <lineage>
        <taxon>Bacteria</taxon>
        <taxon>Pseudomonadati</taxon>
        <taxon>Myxococcota</taxon>
        <taxon>Myxococcia</taxon>
        <taxon>Myxococcales</taxon>
        <taxon>Cystobacterineae</taxon>
        <taxon>Archangiaceae</taxon>
        <taxon>Archangium</taxon>
    </lineage>
</organism>
<dbReference type="InterPro" id="IPR037045">
    <property type="entry name" value="S8pro/Inhibitor_I9_sf"/>
</dbReference>
<dbReference type="PANTHER" id="PTHR43806">
    <property type="entry name" value="PEPTIDASE S8"/>
    <property type="match status" value="1"/>
</dbReference>
<reference evidence="9 10" key="1">
    <citation type="submission" date="2019-08" db="EMBL/GenBank/DDBJ databases">
        <title>Archangium and Cystobacter genomes.</title>
        <authorList>
            <person name="Chen I.-C.K."/>
            <person name="Wielgoss S."/>
        </authorList>
    </citation>
    <scope>NUCLEOTIDE SEQUENCE [LARGE SCALE GENOMIC DNA]</scope>
    <source>
        <strain evidence="9 10">Cbm 6</strain>
    </source>
</reference>
<evidence type="ECO:0000259" key="8">
    <source>
        <dbReference type="Pfam" id="PF22148"/>
    </source>
</evidence>
<evidence type="ECO:0000256" key="1">
    <source>
        <dbReference type="ARBA" id="ARBA00011073"/>
    </source>
</evidence>
<dbReference type="Pfam" id="PF00082">
    <property type="entry name" value="Peptidase_S8"/>
    <property type="match status" value="2"/>
</dbReference>
<dbReference type="PROSITE" id="PS51257">
    <property type="entry name" value="PROKAR_LIPOPROTEIN"/>
    <property type="match status" value="1"/>
</dbReference>
<dbReference type="PANTHER" id="PTHR43806:SF11">
    <property type="entry name" value="CEREVISIN-RELATED"/>
    <property type="match status" value="1"/>
</dbReference>
<accession>A0ABY9WG97</accession>
<evidence type="ECO:0000256" key="3">
    <source>
        <dbReference type="ARBA" id="ARBA00022801"/>
    </source>
</evidence>